<dbReference type="InterPro" id="IPR000477">
    <property type="entry name" value="RT_dom"/>
</dbReference>
<keyword evidence="3" id="KW-0548">Nucleotidyltransferase</keyword>
<name>A0ABS5M9H7_9BACI</name>
<keyword evidence="5" id="KW-0460">Magnesium</keyword>
<organism evidence="11 12">
    <name type="scientific">Ornithinibacillus massiliensis</name>
    <dbReference type="NCBI Taxonomy" id="1944633"/>
    <lineage>
        <taxon>Bacteria</taxon>
        <taxon>Bacillati</taxon>
        <taxon>Bacillota</taxon>
        <taxon>Bacilli</taxon>
        <taxon>Bacillales</taxon>
        <taxon>Bacillaceae</taxon>
        <taxon>Ornithinibacillus</taxon>
    </lineage>
</organism>
<evidence type="ECO:0000256" key="3">
    <source>
        <dbReference type="ARBA" id="ARBA00022695"/>
    </source>
</evidence>
<evidence type="ECO:0000256" key="1">
    <source>
        <dbReference type="ARBA" id="ARBA00012493"/>
    </source>
</evidence>
<evidence type="ECO:0000256" key="6">
    <source>
        <dbReference type="ARBA" id="ARBA00022918"/>
    </source>
</evidence>
<proteinExistence type="inferred from homology"/>
<comment type="similarity">
    <text evidence="8">Belongs to the bacterial reverse transcriptase family.</text>
</comment>
<comment type="catalytic activity">
    <reaction evidence="9">
        <text>DNA(n) + a 2'-deoxyribonucleoside 5'-triphosphate = DNA(n+1) + diphosphate</text>
        <dbReference type="Rhea" id="RHEA:22508"/>
        <dbReference type="Rhea" id="RHEA-COMP:17339"/>
        <dbReference type="Rhea" id="RHEA-COMP:17340"/>
        <dbReference type="ChEBI" id="CHEBI:33019"/>
        <dbReference type="ChEBI" id="CHEBI:61560"/>
        <dbReference type="ChEBI" id="CHEBI:173112"/>
        <dbReference type="EC" id="2.7.7.49"/>
    </reaction>
</comment>
<dbReference type="RefSeq" id="WP_211741007.1">
    <property type="nucleotide sequence ID" value="NZ_JAGXBY010000001.1"/>
</dbReference>
<dbReference type="SUPFAM" id="SSF56672">
    <property type="entry name" value="DNA/RNA polymerases"/>
    <property type="match status" value="1"/>
</dbReference>
<dbReference type="EC" id="2.7.7.49" evidence="1"/>
<dbReference type="PRINTS" id="PR00866">
    <property type="entry name" value="RNADNAPOLMS"/>
</dbReference>
<feature type="domain" description="Reverse transcriptase" evidence="10">
    <location>
        <begin position="1"/>
        <end position="236"/>
    </location>
</feature>
<dbReference type="InterPro" id="IPR043128">
    <property type="entry name" value="Rev_trsase/Diguanyl_cyclase"/>
</dbReference>
<reference evidence="11 12" key="1">
    <citation type="submission" date="2021-05" db="EMBL/GenBank/DDBJ databases">
        <title>Ornithinibacillus massiliensis sp. nov.</title>
        <authorList>
            <person name="Iwaza R."/>
            <person name="Lagier J.-C."/>
            <person name="Raoult D."/>
        </authorList>
    </citation>
    <scope>NUCLEOTIDE SEQUENCE [LARGE SCALE GENOMIC DNA]</scope>
    <source>
        <strain evidence="11 12">Marseille-P3601</strain>
    </source>
</reference>
<dbReference type="GO" id="GO:0003964">
    <property type="term" value="F:RNA-directed DNA polymerase activity"/>
    <property type="evidence" value="ECO:0007669"/>
    <property type="project" value="UniProtKB-KW"/>
</dbReference>
<comment type="caution">
    <text evidence="11">The sequence shown here is derived from an EMBL/GenBank/DDBJ whole genome shotgun (WGS) entry which is preliminary data.</text>
</comment>
<dbReference type="InterPro" id="IPR000123">
    <property type="entry name" value="Reverse_transcriptase_msDNA"/>
</dbReference>
<protein>
    <recommendedName>
        <fullName evidence="1">RNA-directed DNA polymerase</fullName>
        <ecNumber evidence="1">2.7.7.49</ecNumber>
    </recommendedName>
</protein>
<dbReference type="Pfam" id="PF00078">
    <property type="entry name" value="RVT_1"/>
    <property type="match status" value="1"/>
</dbReference>
<dbReference type="EMBL" id="JAGXBY010000001">
    <property type="protein sequence ID" value="MBS3678966.1"/>
    <property type="molecule type" value="Genomic_DNA"/>
</dbReference>
<evidence type="ECO:0000256" key="8">
    <source>
        <dbReference type="ARBA" id="ARBA00034120"/>
    </source>
</evidence>
<evidence type="ECO:0000313" key="12">
    <source>
        <dbReference type="Proteomes" id="UP000681870"/>
    </source>
</evidence>
<keyword evidence="7" id="KW-0051">Antiviral defense</keyword>
<evidence type="ECO:0000256" key="4">
    <source>
        <dbReference type="ARBA" id="ARBA00022723"/>
    </source>
</evidence>
<dbReference type="CDD" id="cd03487">
    <property type="entry name" value="RT_Bac_retron_II"/>
    <property type="match status" value="1"/>
</dbReference>
<dbReference type="PROSITE" id="PS50878">
    <property type="entry name" value="RT_POL"/>
    <property type="match status" value="1"/>
</dbReference>
<keyword evidence="2" id="KW-0808">Transferase</keyword>
<dbReference type="InterPro" id="IPR043502">
    <property type="entry name" value="DNA/RNA_pol_sf"/>
</dbReference>
<dbReference type="PANTHER" id="PTHR34047:SF7">
    <property type="entry name" value="RNA-DIRECTED DNA POLYMERASE"/>
    <property type="match status" value="1"/>
</dbReference>
<evidence type="ECO:0000256" key="5">
    <source>
        <dbReference type="ARBA" id="ARBA00022842"/>
    </source>
</evidence>
<keyword evidence="12" id="KW-1185">Reference proteome</keyword>
<accession>A0ABS5M9H7</accession>
<keyword evidence="6 11" id="KW-0695">RNA-directed DNA polymerase</keyword>
<sequence length="317" mass="36347">MSNLFGIPNIEGINDFSNKTNISSYTLFKMSSKPDLNYKKVLIPKNLGRGTRVLACPSYKLKAIQAWILRNILDNIQSHRNATAYNGKSLDVNLKGHVGNKFLICIDIVNFFPSTKRERVYDLFKSLGYNEQSAIMLTKFCTFEGGLPQGGVTSPALSNLINKDLDDEISKYCNAKSIAYTRYADDITISSNNKNKLDEALKYIEKVIQGHGYQINRDKTRHLHPGKQRKITGLVYSNDQKVGIGRRKRRILRSKIYNYENKEKFSSESTMIYNQIIGWLSFLKSVDSESYKYLKTYWKTLRNNDLETEVAATKQDK</sequence>
<evidence type="ECO:0000256" key="2">
    <source>
        <dbReference type="ARBA" id="ARBA00022679"/>
    </source>
</evidence>
<keyword evidence="4" id="KW-0479">Metal-binding</keyword>
<dbReference type="Proteomes" id="UP000681870">
    <property type="component" value="Unassembled WGS sequence"/>
</dbReference>
<evidence type="ECO:0000256" key="7">
    <source>
        <dbReference type="ARBA" id="ARBA00023118"/>
    </source>
</evidence>
<dbReference type="PANTHER" id="PTHR34047">
    <property type="entry name" value="NUCLEAR INTRON MATURASE 1, MITOCHONDRIAL-RELATED"/>
    <property type="match status" value="1"/>
</dbReference>
<dbReference type="Gene3D" id="3.30.70.270">
    <property type="match status" value="1"/>
</dbReference>
<gene>
    <name evidence="11" type="ORF">KGF86_01955</name>
</gene>
<evidence type="ECO:0000256" key="9">
    <source>
        <dbReference type="ARBA" id="ARBA00048173"/>
    </source>
</evidence>
<dbReference type="NCBIfam" id="NF038233">
    <property type="entry name" value="retron_St85_RT"/>
    <property type="match status" value="1"/>
</dbReference>
<evidence type="ECO:0000313" key="11">
    <source>
        <dbReference type="EMBL" id="MBS3678966.1"/>
    </source>
</evidence>
<evidence type="ECO:0000259" key="10">
    <source>
        <dbReference type="PROSITE" id="PS50878"/>
    </source>
</evidence>
<dbReference type="InterPro" id="IPR051083">
    <property type="entry name" value="GrpII_Intron_Splice-Mob/Def"/>
</dbReference>